<proteinExistence type="predicted"/>
<feature type="signal peptide" evidence="1">
    <location>
        <begin position="1"/>
        <end position="24"/>
    </location>
</feature>
<comment type="caution">
    <text evidence="2">The sequence shown here is derived from an EMBL/GenBank/DDBJ whole genome shotgun (WGS) entry which is preliminary data.</text>
</comment>
<sequence>MKIIKLSALLLLLSGFVYNANALAEESGSGTIIVCPGTGVSCVVKAPNGTVTSEKDKDKAAVVVQQ</sequence>
<keyword evidence="1" id="KW-0732">Signal</keyword>
<dbReference type="Proteomes" id="UP001304671">
    <property type="component" value="Unassembled WGS sequence"/>
</dbReference>
<feature type="chain" id="PRO_5045767098" description="Periplasmic protein" evidence="1">
    <location>
        <begin position="25"/>
        <end position="66"/>
    </location>
</feature>
<organism evidence="2 3">
    <name type="scientific">Arcicella aquatica</name>
    <dbReference type="NCBI Taxonomy" id="217141"/>
    <lineage>
        <taxon>Bacteria</taxon>
        <taxon>Pseudomonadati</taxon>
        <taxon>Bacteroidota</taxon>
        <taxon>Cytophagia</taxon>
        <taxon>Cytophagales</taxon>
        <taxon>Flectobacillaceae</taxon>
        <taxon>Arcicella</taxon>
    </lineage>
</organism>
<evidence type="ECO:0000313" key="2">
    <source>
        <dbReference type="EMBL" id="MEA5256554.1"/>
    </source>
</evidence>
<accession>A0ABU5QIG6</accession>
<gene>
    <name evidence="2" type="ORF">VB264_02090</name>
</gene>
<dbReference type="EMBL" id="JAYFUL010000002">
    <property type="protein sequence ID" value="MEA5256554.1"/>
    <property type="molecule type" value="Genomic_DNA"/>
</dbReference>
<dbReference type="RefSeq" id="WP_323246344.1">
    <property type="nucleotide sequence ID" value="NZ_JAYFUL010000002.1"/>
</dbReference>
<keyword evidence="3" id="KW-1185">Reference proteome</keyword>
<reference evidence="2 3" key="1">
    <citation type="submission" date="2023-12" db="EMBL/GenBank/DDBJ databases">
        <title>Novel species of the genus Arcicella isolated from rivers.</title>
        <authorList>
            <person name="Lu H."/>
        </authorList>
    </citation>
    <scope>NUCLEOTIDE SEQUENCE [LARGE SCALE GENOMIC DNA]</scope>
    <source>
        <strain evidence="2 3">LMG 21963</strain>
    </source>
</reference>
<protein>
    <recommendedName>
        <fullName evidence="4">Periplasmic protein</fullName>
    </recommendedName>
</protein>
<evidence type="ECO:0008006" key="4">
    <source>
        <dbReference type="Google" id="ProtNLM"/>
    </source>
</evidence>
<evidence type="ECO:0000256" key="1">
    <source>
        <dbReference type="SAM" id="SignalP"/>
    </source>
</evidence>
<name>A0ABU5QIG6_9BACT</name>
<evidence type="ECO:0000313" key="3">
    <source>
        <dbReference type="Proteomes" id="UP001304671"/>
    </source>
</evidence>